<reference evidence="1 2" key="1">
    <citation type="submission" date="2018-07" db="EMBL/GenBank/DDBJ databases">
        <title>Genome sequence of Nitratireductor thuwali#1536.</title>
        <authorList>
            <person name="Michoud G."/>
            <person name="Merlino G."/>
            <person name="Sefrji F.O."/>
            <person name="Daffonchio D."/>
        </authorList>
    </citation>
    <scope>NUCLEOTIDE SEQUENCE [LARGE SCALE GENOMIC DNA]</scope>
    <source>
        <strain evidence="2">Nit1536</strain>
    </source>
</reference>
<name>A0ABY5MPL4_9HYPH</name>
<evidence type="ECO:0000313" key="2">
    <source>
        <dbReference type="Proteomes" id="UP001342418"/>
    </source>
</evidence>
<organism evidence="1 2">
    <name type="scientific">Nitratireductor thuwali</name>
    <dbReference type="NCBI Taxonomy" id="2267699"/>
    <lineage>
        <taxon>Bacteria</taxon>
        <taxon>Pseudomonadati</taxon>
        <taxon>Pseudomonadota</taxon>
        <taxon>Alphaproteobacteria</taxon>
        <taxon>Hyphomicrobiales</taxon>
        <taxon>Phyllobacteriaceae</taxon>
        <taxon>Nitratireductor</taxon>
    </lineage>
</organism>
<protein>
    <recommendedName>
        <fullName evidence="3">DUF1127 domain-containing protein</fullName>
    </recommendedName>
</protein>
<proteinExistence type="predicted"/>
<evidence type="ECO:0000313" key="1">
    <source>
        <dbReference type="EMBL" id="UUP17786.1"/>
    </source>
</evidence>
<dbReference type="RefSeq" id="WP_338530082.1">
    <property type="nucleotide sequence ID" value="NZ_CP030941.1"/>
</dbReference>
<gene>
    <name evidence="1" type="ORF">NTH_02261</name>
</gene>
<dbReference type="Proteomes" id="UP001342418">
    <property type="component" value="Chromosome"/>
</dbReference>
<keyword evidence="2" id="KW-1185">Reference proteome</keyword>
<accession>A0ABY5MPL4</accession>
<evidence type="ECO:0008006" key="3">
    <source>
        <dbReference type="Google" id="ProtNLM"/>
    </source>
</evidence>
<sequence length="54" mass="6151">MKTRKFVTGVGEFFDFMGSAMAVSAAVRNRQPARAADLQRLGIDPEQFSRIRRY</sequence>
<dbReference type="EMBL" id="CP030941">
    <property type="protein sequence ID" value="UUP17786.1"/>
    <property type="molecule type" value="Genomic_DNA"/>
</dbReference>